<name>A0AAI8VW89_9PEZI</name>
<protein>
    <submittedName>
        <fullName evidence="1">Uu.00g052260.m01.CDS01</fullName>
    </submittedName>
</protein>
<sequence>MGISAANLPITALSHVQKIDLYGDNGVWSFPSVAMESLEDVRLSFSMTSPTWVYEILKFSRKLKVFHWSTWEIDWANERNKKVSWGYRQKGLNEALLQGADTLETLHLDTIAGDYAPEMLPRTCQIVTCLPSFKKLYHLTIDLTKLFGSWSHRKRNGLEDIPVLLPKSLRTLQLIERLYAVQEETLMSGDPQTVGFHETWLETMLFRCFEGCREGRWPELRQLRFRAADIGYYDPIKLVGRRSSEAIDAYKAAFAGVGIDFVWQEYDNFDRPPGQRP</sequence>
<gene>
    <name evidence="1" type="ORF">KHLLAP_LOCUS12679</name>
</gene>
<reference evidence="1" key="1">
    <citation type="submission" date="2023-10" db="EMBL/GenBank/DDBJ databases">
        <authorList>
            <person name="Hackl T."/>
        </authorList>
    </citation>
    <scope>NUCLEOTIDE SEQUENCE</scope>
</reference>
<accession>A0AAI8VW89</accession>
<evidence type="ECO:0000313" key="2">
    <source>
        <dbReference type="Proteomes" id="UP001295740"/>
    </source>
</evidence>
<dbReference type="AlphaFoldDB" id="A0AAI8VW89"/>
<proteinExistence type="predicted"/>
<dbReference type="Proteomes" id="UP001295740">
    <property type="component" value="Unassembled WGS sequence"/>
</dbReference>
<keyword evidence="2" id="KW-1185">Reference proteome</keyword>
<dbReference type="EMBL" id="CAUWAG010000019">
    <property type="protein sequence ID" value="CAJ2512211.1"/>
    <property type="molecule type" value="Genomic_DNA"/>
</dbReference>
<comment type="caution">
    <text evidence="1">The sequence shown here is derived from an EMBL/GenBank/DDBJ whole genome shotgun (WGS) entry which is preliminary data.</text>
</comment>
<organism evidence="1 2">
    <name type="scientific">Anthostomella pinea</name>
    <dbReference type="NCBI Taxonomy" id="933095"/>
    <lineage>
        <taxon>Eukaryota</taxon>
        <taxon>Fungi</taxon>
        <taxon>Dikarya</taxon>
        <taxon>Ascomycota</taxon>
        <taxon>Pezizomycotina</taxon>
        <taxon>Sordariomycetes</taxon>
        <taxon>Xylariomycetidae</taxon>
        <taxon>Xylariales</taxon>
        <taxon>Xylariaceae</taxon>
        <taxon>Anthostomella</taxon>
    </lineage>
</organism>
<evidence type="ECO:0000313" key="1">
    <source>
        <dbReference type="EMBL" id="CAJ2512211.1"/>
    </source>
</evidence>